<dbReference type="InterPro" id="IPR046956">
    <property type="entry name" value="RLP23-like"/>
</dbReference>
<dbReference type="InterPro" id="IPR032675">
    <property type="entry name" value="LRR_dom_sf"/>
</dbReference>
<comment type="caution">
    <text evidence="8">The sequence shown here is derived from an EMBL/GenBank/DDBJ whole genome shotgun (WGS) entry which is preliminary data.</text>
</comment>
<name>A0AAV5L745_9ROSI</name>
<dbReference type="InterPro" id="IPR001611">
    <property type="entry name" value="Leu-rich_rpt"/>
</dbReference>
<proteinExistence type="predicted"/>
<accession>A0AAV5L745</accession>
<comment type="subcellular location">
    <subcellularLocation>
        <location evidence="1">Membrane</location>
        <topology evidence="1">Single-pass type I membrane protein</topology>
    </subcellularLocation>
</comment>
<sequence>MSYSLQLFQSVHFGGIYSLRLRRLDTIGSGVHLTSLSEENNDLGGDQGEVLGLDLESLKILLKLGVFIGAMLCCLLVFACKRVLAVEGLVNAKYGVIEQWALLLRNAWPKTNKVSSEPRGLFYLYAPSASVCLLIQIRGMERVICEVFEKSYRVNNLSGKIPNYLQMLMSKSLSVLSLHANNFDGDIPFSFPEGYGLQSFNLYGNKLEGLLPRSLMNCSLLEVLNFGDNKIANLRVLVLRSNGFHGFVVSTKECPSFPKLRILDLFNNYFFGPFPVRYIENFKAIVDHHRDDNFSQYMMTHGTHMASTTKEVIWLRNLLHSFGIRQSRSTPLYCDHQAAHHIVANPVFPERTKHLEIDCHLVREKFQAGIVSAHYQSLPLIN</sequence>
<dbReference type="PANTHER" id="PTHR48061">
    <property type="entry name" value="LEUCINE-RICH REPEAT RECEPTOR PROTEIN KINASE EMS1-LIKE-RELATED"/>
    <property type="match status" value="1"/>
</dbReference>
<evidence type="ECO:0000256" key="1">
    <source>
        <dbReference type="ARBA" id="ARBA00004479"/>
    </source>
</evidence>
<evidence type="ECO:0000256" key="4">
    <source>
        <dbReference type="ARBA" id="ARBA00022989"/>
    </source>
</evidence>
<dbReference type="SUPFAM" id="SSF52058">
    <property type="entry name" value="L domain-like"/>
    <property type="match status" value="1"/>
</dbReference>
<dbReference type="Gene3D" id="3.80.10.10">
    <property type="entry name" value="Ribonuclease Inhibitor"/>
    <property type="match status" value="1"/>
</dbReference>
<organism evidence="8 9">
    <name type="scientific">Rubroshorea leprosula</name>
    <dbReference type="NCBI Taxonomy" id="152421"/>
    <lineage>
        <taxon>Eukaryota</taxon>
        <taxon>Viridiplantae</taxon>
        <taxon>Streptophyta</taxon>
        <taxon>Embryophyta</taxon>
        <taxon>Tracheophyta</taxon>
        <taxon>Spermatophyta</taxon>
        <taxon>Magnoliopsida</taxon>
        <taxon>eudicotyledons</taxon>
        <taxon>Gunneridae</taxon>
        <taxon>Pentapetalae</taxon>
        <taxon>rosids</taxon>
        <taxon>malvids</taxon>
        <taxon>Malvales</taxon>
        <taxon>Dipterocarpaceae</taxon>
        <taxon>Rubroshorea</taxon>
    </lineage>
</organism>
<dbReference type="GO" id="GO:0016020">
    <property type="term" value="C:membrane"/>
    <property type="evidence" value="ECO:0007669"/>
    <property type="project" value="UniProtKB-SubCell"/>
</dbReference>
<evidence type="ECO:0000256" key="3">
    <source>
        <dbReference type="ARBA" id="ARBA00022729"/>
    </source>
</evidence>
<dbReference type="Proteomes" id="UP001054252">
    <property type="component" value="Unassembled WGS sequence"/>
</dbReference>
<evidence type="ECO:0000256" key="6">
    <source>
        <dbReference type="ARBA" id="ARBA00023170"/>
    </source>
</evidence>
<dbReference type="CDD" id="cd09272">
    <property type="entry name" value="RNase_HI_RT_Ty1"/>
    <property type="match status" value="1"/>
</dbReference>
<keyword evidence="6" id="KW-0675">Receptor</keyword>
<evidence type="ECO:0000256" key="7">
    <source>
        <dbReference type="ARBA" id="ARBA00023180"/>
    </source>
</evidence>
<keyword evidence="7" id="KW-0325">Glycoprotein</keyword>
<dbReference type="PANTHER" id="PTHR48061:SF46">
    <property type="entry name" value="LEUCINE-RICH REPEAT-CONTAINING N-TERMINAL PLANT-TYPE DOMAIN-CONTAINING PROTEIN"/>
    <property type="match status" value="1"/>
</dbReference>
<keyword evidence="4" id="KW-1133">Transmembrane helix</keyword>
<evidence type="ECO:0000313" key="8">
    <source>
        <dbReference type="EMBL" id="GKV33073.1"/>
    </source>
</evidence>
<gene>
    <name evidence="8" type="ORF">SLEP1_g41620</name>
</gene>
<evidence type="ECO:0000313" key="9">
    <source>
        <dbReference type="Proteomes" id="UP001054252"/>
    </source>
</evidence>
<reference evidence="8 9" key="1">
    <citation type="journal article" date="2021" name="Commun. Biol.">
        <title>The genome of Shorea leprosula (Dipterocarpaceae) highlights the ecological relevance of drought in aseasonal tropical rainforests.</title>
        <authorList>
            <person name="Ng K.K.S."/>
            <person name="Kobayashi M.J."/>
            <person name="Fawcett J.A."/>
            <person name="Hatakeyama M."/>
            <person name="Paape T."/>
            <person name="Ng C.H."/>
            <person name="Ang C.C."/>
            <person name="Tnah L.H."/>
            <person name="Lee C.T."/>
            <person name="Nishiyama T."/>
            <person name="Sese J."/>
            <person name="O'Brien M.J."/>
            <person name="Copetti D."/>
            <person name="Mohd Noor M.I."/>
            <person name="Ong R.C."/>
            <person name="Putra M."/>
            <person name="Sireger I.Z."/>
            <person name="Indrioko S."/>
            <person name="Kosugi Y."/>
            <person name="Izuno A."/>
            <person name="Isagi Y."/>
            <person name="Lee S.L."/>
            <person name="Shimizu K.K."/>
        </authorList>
    </citation>
    <scope>NUCLEOTIDE SEQUENCE [LARGE SCALE GENOMIC DNA]</scope>
    <source>
        <strain evidence="8">214</strain>
    </source>
</reference>
<keyword evidence="5" id="KW-0472">Membrane</keyword>
<keyword evidence="2" id="KW-0812">Transmembrane</keyword>
<dbReference type="AlphaFoldDB" id="A0AAV5L745"/>
<keyword evidence="3" id="KW-0732">Signal</keyword>
<protein>
    <submittedName>
        <fullName evidence="8">Uncharacterized protein</fullName>
    </submittedName>
</protein>
<evidence type="ECO:0000256" key="2">
    <source>
        <dbReference type="ARBA" id="ARBA00022692"/>
    </source>
</evidence>
<dbReference type="EMBL" id="BPVZ01000099">
    <property type="protein sequence ID" value="GKV33073.1"/>
    <property type="molecule type" value="Genomic_DNA"/>
</dbReference>
<evidence type="ECO:0000256" key="5">
    <source>
        <dbReference type="ARBA" id="ARBA00023136"/>
    </source>
</evidence>
<keyword evidence="9" id="KW-1185">Reference proteome</keyword>
<dbReference type="Pfam" id="PF13855">
    <property type="entry name" value="LRR_8"/>
    <property type="match status" value="1"/>
</dbReference>